<name>A0A7K5NSD6_CHRMC</name>
<dbReference type="PROSITE" id="PS00219">
    <property type="entry name" value="ANION_EXCHANGER_1"/>
    <property type="match status" value="1"/>
</dbReference>
<feature type="transmembrane region" description="Helical" evidence="11">
    <location>
        <begin position="320"/>
        <end position="341"/>
    </location>
</feature>
<keyword evidence="3 11" id="KW-0813">Transport</keyword>
<dbReference type="PANTHER" id="PTHR11453">
    <property type="entry name" value="ANION EXCHANGE PROTEIN"/>
    <property type="match status" value="1"/>
</dbReference>
<protein>
    <recommendedName>
        <fullName evidence="11">Anion exchange protein</fullName>
    </recommendedName>
</protein>
<feature type="transmembrane region" description="Helical" evidence="11">
    <location>
        <begin position="533"/>
        <end position="553"/>
    </location>
</feature>
<dbReference type="FunFam" id="3.40.930.10:FF:000020">
    <property type="entry name" value="Anion exchange protein"/>
    <property type="match status" value="1"/>
</dbReference>
<comment type="caution">
    <text evidence="15">The sequence shown here is derived from an EMBL/GenBank/DDBJ whole genome shotgun (WGS) entry which is preliminary data.</text>
</comment>
<dbReference type="AlphaFoldDB" id="A0A7K5NSD6"/>
<comment type="catalytic activity">
    <reaction evidence="10">
        <text>hydrogencarbonate(in) + chloride(out) = hydrogencarbonate(out) + chloride(in)</text>
        <dbReference type="Rhea" id="RHEA:72363"/>
        <dbReference type="ChEBI" id="CHEBI:17544"/>
        <dbReference type="ChEBI" id="CHEBI:17996"/>
    </reaction>
</comment>
<dbReference type="PROSITE" id="PS00220">
    <property type="entry name" value="ANION_EXCHANGER_2"/>
    <property type="match status" value="1"/>
</dbReference>
<dbReference type="Pfam" id="PF00955">
    <property type="entry name" value="HCO3_cotransp"/>
    <property type="match status" value="1"/>
</dbReference>
<dbReference type="InterPro" id="IPR003020">
    <property type="entry name" value="HCO3_transpt_euk"/>
</dbReference>
<evidence type="ECO:0000256" key="6">
    <source>
        <dbReference type="ARBA" id="ARBA00022692"/>
    </source>
</evidence>
<dbReference type="GO" id="GO:0005452">
    <property type="term" value="F:solute:inorganic anion antiporter activity"/>
    <property type="evidence" value="ECO:0007669"/>
    <property type="project" value="InterPro"/>
</dbReference>
<keyword evidence="7 11" id="KW-1133">Transmembrane helix</keyword>
<comment type="caution">
    <text evidence="11">Lacks conserved residue(s) required for the propagation of feature annotation.</text>
</comment>
<dbReference type="EMBL" id="VYZF01001919">
    <property type="protein sequence ID" value="NWT46078.1"/>
    <property type="molecule type" value="Genomic_DNA"/>
</dbReference>
<organism evidence="15 16">
    <name type="scientific">Chroicocephalus maculipennis</name>
    <name type="common">Brown-hooded gull</name>
    <name type="synonym">Larus maculipennis</name>
    <dbReference type="NCBI Taxonomy" id="287016"/>
    <lineage>
        <taxon>Eukaryota</taxon>
        <taxon>Metazoa</taxon>
        <taxon>Chordata</taxon>
        <taxon>Craniata</taxon>
        <taxon>Vertebrata</taxon>
        <taxon>Euteleostomi</taxon>
        <taxon>Archelosauria</taxon>
        <taxon>Archosauria</taxon>
        <taxon>Dinosauria</taxon>
        <taxon>Saurischia</taxon>
        <taxon>Theropoda</taxon>
        <taxon>Coelurosauria</taxon>
        <taxon>Aves</taxon>
        <taxon>Neognathae</taxon>
        <taxon>Neoaves</taxon>
        <taxon>Charadriiformes</taxon>
        <taxon>Laridae</taxon>
        <taxon>Chroicocephalus</taxon>
    </lineage>
</organism>
<evidence type="ECO:0000313" key="15">
    <source>
        <dbReference type="EMBL" id="NWT46078.1"/>
    </source>
</evidence>
<comment type="subcellular location">
    <subcellularLocation>
        <location evidence="1">Cell membrane</location>
        <topology evidence="1">Multi-pass membrane protein</topology>
    </subcellularLocation>
    <subcellularLocation>
        <location evidence="11">Membrane</location>
        <topology evidence="11">Multi-pass membrane protein</topology>
    </subcellularLocation>
</comment>
<accession>A0A7K5NSD6</accession>
<feature type="compositionally biased region" description="Basic and acidic residues" evidence="12">
    <location>
        <begin position="90"/>
        <end position="99"/>
    </location>
</feature>
<feature type="transmembrane region" description="Helical" evidence="11">
    <location>
        <begin position="405"/>
        <end position="430"/>
    </location>
</feature>
<dbReference type="FunFam" id="1.10.287.570:FF:000001">
    <property type="entry name" value="Anion exchange protein"/>
    <property type="match status" value="1"/>
</dbReference>
<keyword evidence="4" id="KW-1003">Cell membrane</keyword>
<feature type="transmembrane region" description="Helical" evidence="11">
    <location>
        <begin position="500"/>
        <end position="517"/>
    </location>
</feature>
<keyword evidence="9 11" id="KW-0472">Membrane</keyword>
<gene>
    <name evidence="15" type="primary">Slc4a2</name>
    <name evidence="15" type="ORF">CHRMAC_R08312</name>
</gene>
<evidence type="ECO:0000256" key="11">
    <source>
        <dbReference type="RuleBase" id="RU362035"/>
    </source>
</evidence>
<feature type="transmembrane region" description="Helical" evidence="11">
    <location>
        <begin position="362"/>
        <end position="385"/>
    </location>
</feature>
<dbReference type="Gene3D" id="1.10.287.570">
    <property type="entry name" value="Helical hairpin bin"/>
    <property type="match status" value="1"/>
</dbReference>
<dbReference type="Gene3D" id="3.40.930.10">
    <property type="entry name" value="Mannitol-specific EII, Chain A"/>
    <property type="match status" value="1"/>
</dbReference>
<dbReference type="Proteomes" id="UP000524558">
    <property type="component" value="Unassembled WGS sequence"/>
</dbReference>
<evidence type="ECO:0000256" key="3">
    <source>
        <dbReference type="ARBA" id="ARBA00022448"/>
    </source>
</evidence>
<feature type="region of interest" description="Disordered" evidence="12">
    <location>
        <begin position="90"/>
        <end position="112"/>
    </location>
</feature>
<evidence type="ECO:0000313" key="16">
    <source>
        <dbReference type="Proteomes" id="UP000524558"/>
    </source>
</evidence>
<dbReference type="PANTHER" id="PTHR11453:SF14">
    <property type="entry name" value="ANION EXCHANGE PROTEIN 2"/>
    <property type="match status" value="1"/>
</dbReference>
<dbReference type="GO" id="GO:0008509">
    <property type="term" value="F:monoatomic anion transmembrane transporter activity"/>
    <property type="evidence" value="ECO:0007669"/>
    <property type="project" value="InterPro"/>
</dbReference>
<evidence type="ECO:0000256" key="2">
    <source>
        <dbReference type="ARBA" id="ARBA00010993"/>
    </source>
</evidence>
<dbReference type="GO" id="GO:0015701">
    <property type="term" value="P:bicarbonate transport"/>
    <property type="evidence" value="ECO:0007669"/>
    <property type="project" value="TreeGrafter"/>
</dbReference>
<dbReference type="PRINTS" id="PR01231">
    <property type="entry name" value="HCO3TRNSPORT"/>
</dbReference>
<evidence type="ECO:0000256" key="8">
    <source>
        <dbReference type="ARBA" id="ARBA00023065"/>
    </source>
</evidence>
<dbReference type="GO" id="GO:0051453">
    <property type="term" value="P:regulation of intracellular pH"/>
    <property type="evidence" value="ECO:0007669"/>
    <property type="project" value="TreeGrafter"/>
</dbReference>
<evidence type="ECO:0000256" key="7">
    <source>
        <dbReference type="ARBA" id="ARBA00022989"/>
    </source>
</evidence>
<keyword evidence="8 11" id="KW-0406">Ion transport</keyword>
<sequence length="565" mass="62916">LPGVAHQVVEQMVITDQIRAEDRANVLRALLLKHSHPSDEKDFSFPRNISAGSLGSLLMHHHSTNHVAEGSEPAVTEPLIAGHAAEHDTRVDVEREREVLTPTPPAGITRSKSKHELKLLEKIPDNAEATVVLVGCVEFLDQPTMAFVRLQEAVELDSVLEVPVPVRFLFVLLGPSSTHMDYHEIGRSISTLMSDKQFHEAAYLADDRHDLLNAINEFLDCSVVLPPSEVQGEELLRSVAHFQREMLKKREEQERRLLLEPKSPEEKALLKLKVVEGEGEEEDDPLRRTGRPFGGLIRDVRRRYPKYLSDFRDALNPQCIAAVIFIYFAALSPAITFGGLLGEKTQDLIGVSELIISTSLQGVLFCLLGAQPLLVIGFSGPLLVFEEAFFTFCTSNGLEYLVGRVWIGFWLILIVLVMVAFEGSFLVRFVSRFTQEIFAFLISLIFIYETFSKLAKIFQEHPLHGCLRANGSGAEAEAWRNASAAPANAAAKVTGQPNTALLSLVLMAGTFFIAFFLRKFKNSRFFPGRIRRLIGDFGVPIAILVMVLVDYGIRDTYTQVSTQPA</sequence>
<evidence type="ECO:0000256" key="9">
    <source>
        <dbReference type="ARBA" id="ARBA00023136"/>
    </source>
</evidence>
<dbReference type="InterPro" id="IPR001717">
    <property type="entry name" value="Anion_exchange"/>
</dbReference>
<dbReference type="InterPro" id="IPR011531">
    <property type="entry name" value="HCO3_transpt-like_TM_dom"/>
</dbReference>
<evidence type="ECO:0000256" key="4">
    <source>
        <dbReference type="ARBA" id="ARBA00022475"/>
    </source>
</evidence>
<dbReference type="PRINTS" id="PR00165">
    <property type="entry name" value="ANIONEXCHNGR"/>
</dbReference>
<dbReference type="InterPro" id="IPR016152">
    <property type="entry name" value="PTrfase/Anion_transptr"/>
</dbReference>
<dbReference type="GO" id="GO:0016324">
    <property type="term" value="C:apical plasma membrane"/>
    <property type="evidence" value="ECO:0007669"/>
    <property type="project" value="TreeGrafter"/>
</dbReference>
<feature type="non-terminal residue" evidence="15">
    <location>
        <position position="565"/>
    </location>
</feature>
<evidence type="ECO:0000256" key="12">
    <source>
        <dbReference type="SAM" id="MobiDB-lite"/>
    </source>
</evidence>
<keyword evidence="5" id="KW-0039">Anion exchange</keyword>
<evidence type="ECO:0000259" key="13">
    <source>
        <dbReference type="Pfam" id="PF00955"/>
    </source>
</evidence>
<comment type="similarity">
    <text evidence="2 11">Belongs to the anion exchanger (TC 2.A.31) family.</text>
</comment>
<feature type="domain" description="Bicarbonate transporter-like transmembrane" evidence="13">
    <location>
        <begin position="291"/>
        <end position="559"/>
    </location>
</feature>
<keyword evidence="6 11" id="KW-0812">Transmembrane</keyword>
<dbReference type="GO" id="GO:0016323">
    <property type="term" value="C:basolateral plasma membrane"/>
    <property type="evidence" value="ECO:0007669"/>
    <property type="project" value="TreeGrafter"/>
</dbReference>
<dbReference type="NCBIfam" id="TIGR00834">
    <property type="entry name" value="ae"/>
    <property type="match status" value="1"/>
</dbReference>
<keyword evidence="16" id="KW-1185">Reference proteome</keyword>
<dbReference type="InterPro" id="IPR013769">
    <property type="entry name" value="Band3_cytoplasmic_dom"/>
</dbReference>
<evidence type="ECO:0000259" key="14">
    <source>
        <dbReference type="Pfam" id="PF07565"/>
    </source>
</evidence>
<dbReference type="Pfam" id="PF07565">
    <property type="entry name" value="Band_3_cyto"/>
    <property type="match status" value="1"/>
</dbReference>
<evidence type="ECO:0000256" key="10">
    <source>
        <dbReference type="ARBA" id="ARBA00049347"/>
    </source>
</evidence>
<dbReference type="SUPFAM" id="SSF55804">
    <property type="entry name" value="Phoshotransferase/anion transport protein"/>
    <property type="match status" value="1"/>
</dbReference>
<reference evidence="15 16" key="1">
    <citation type="submission" date="2019-09" db="EMBL/GenBank/DDBJ databases">
        <title>Bird 10,000 Genomes (B10K) Project - Family phase.</title>
        <authorList>
            <person name="Zhang G."/>
        </authorList>
    </citation>
    <scope>NUCLEOTIDE SEQUENCE [LARGE SCALE GENOMIC DNA]</scope>
    <source>
        <strain evidence="15">B10K-DU-021-33</strain>
        <tissue evidence="15">Mixed tissue sample</tissue>
    </source>
</reference>
<feature type="domain" description="Band 3 cytoplasmic" evidence="14">
    <location>
        <begin position="1"/>
        <end position="231"/>
    </location>
</feature>
<evidence type="ECO:0000256" key="1">
    <source>
        <dbReference type="ARBA" id="ARBA00004651"/>
    </source>
</evidence>
<feature type="transmembrane region" description="Helical" evidence="11">
    <location>
        <begin position="437"/>
        <end position="455"/>
    </location>
</feature>
<proteinExistence type="inferred from homology"/>
<feature type="non-terminal residue" evidence="15">
    <location>
        <position position="1"/>
    </location>
</feature>
<evidence type="ECO:0000256" key="5">
    <source>
        <dbReference type="ARBA" id="ARBA00022681"/>
    </source>
</evidence>
<dbReference type="InterPro" id="IPR018241">
    <property type="entry name" value="Anion_exchange_CS"/>
</dbReference>